<dbReference type="CDD" id="cd21002">
    <property type="entry name" value="IgC1_MHC_II_beta_HLA-DM"/>
    <property type="match status" value="1"/>
</dbReference>
<dbReference type="EMBL" id="VYZU01238382">
    <property type="protein sequence ID" value="NXY91768.1"/>
    <property type="molecule type" value="Genomic_DNA"/>
</dbReference>
<name>A0A7L4NSM6_9AVES</name>
<dbReference type="InterPro" id="IPR036179">
    <property type="entry name" value="Ig-like_dom_sf"/>
</dbReference>
<evidence type="ECO:0000313" key="2">
    <source>
        <dbReference type="EMBL" id="NXY91768.1"/>
    </source>
</evidence>
<evidence type="ECO:0000259" key="1">
    <source>
        <dbReference type="PROSITE" id="PS50835"/>
    </source>
</evidence>
<proteinExistence type="predicted"/>
<keyword evidence="3" id="KW-1185">Reference proteome</keyword>
<dbReference type="SMART" id="SM00407">
    <property type="entry name" value="IGc1"/>
    <property type="match status" value="1"/>
</dbReference>
<dbReference type="PANTHER" id="PTHR19944:SF65">
    <property type="entry name" value="HLA CLASS II HISTOCOMPATIBILITY ANTIGEN, DM BETA CHAIN"/>
    <property type="match status" value="1"/>
</dbReference>
<feature type="domain" description="Ig-like" evidence="1">
    <location>
        <begin position="1"/>
        <end position="84"/>
    </location>
</feature>
<dbReference type="OrthoDB" id="10043043at2759"/>
<dbReference type="InterPro" id="IPR007110">
    <property type="entry name" value="Ig-like_dom"/>
</dbReference>
<dbReference type="Pfam" id="PF07654">
    <property type="entry name" value="C1-set"/>
    <property type="match status" value="1"/>
</dbReference>
<dbReference type="InterPro" id="IPR003597">
    <property type="entry name" value="Ig_C1-set"/>
</dbReference>
<accession>A0A7L4NSM6</accession>
<dbReference type="PROSITE" id="PS00290">
    <property type="entry name" value="IG_MHC"/>
    <property type="match status" value="1"/>
</dbReference>
<gene>
    <name evidence="2" type="primary">Hladmb</name>
    <name evidence="2" type="ORF">CEYCYA_R01668</name>
</gene>
<protein>
    <submittedName>
        <fullName evidence="2">DMB protein</fullName>
    </submittedName>
</protein>
<sequence>PQVLIVPSASGDPTTPVLLTCHVWGFYPPEVTLGWLRNGVPVELEDVGTFPVTPSGDWTYQSKVTLEVTPGAGDTFGCLVQHGSLDRPLLQEW</sequence>
<dbReference type="AlphaFoldDB" id="A0A7L4NSM6"/>
<dbReference type="InterPro" id="IPR003006">
    <property type="entry name" value="Ig/MHC_CS"/>
</dbReference>
<feature type="non-terminal residue" evidence="2">
    <location>
        <position position="1"/>
    </location>
</feature>
<dbReference type="Gene3D" id="2.60.40.10">
    <property type="entry name" value="Immunoglobulins"/>
    <property type="match status" value="1"/>
</dbReference>
<dbReference type="Proteomes" id="UP000586704">
    <property type="component" value="Unassembled WGS sequence"/>
</dbReference>
<dbReference type="PANTHER" id="PTHR19944">
    <property type="entry name" value="MHC CLASS II-RELATED"/>
    <property type="match status" value="1"/>
</dbReference>
<evidence type="ECO:0000313" key="3">
    <source>
        <dbReference type="Proteomes" id="UP000586704"/>
    </source>
</evidence>
<reference evidence="2 3" key="1">
    <citation type="submission" date="2020-02" db="EMBL/GenBank/DDBJ databases">
        <title>Bird 10,000 Genomes (B10K) Project - Family phase.</title>
        <authorList>
            <person name="Zhang G."/>
        </authorList>
    </citation>
    <scope>NUCLEOTIDE SEQUENCE [LARGE SCALE GENOMIC DNA]</scope>
    <source>
        <strain evidence="2">B10K-DU-013-51</strain>
        <tissue evidence="2">Mixed tissue sample</tissue>
    </source>
</reference>
<organism evidence="2 3">
    <name type="scientific">Ceyx cyanopectus</name>
    <name type="common">Indigo-banded kingfisher</name>
    <dbReference type="NCBI Taxonomy" id="390723"/>
    <lineage>
        <taxon>Eukaryota</taxon>
        <taxon>Metazoa</taxon>
        <taxon>Chordata</taxon>
        <taxon>Craniata</taxon>
        <taxon>Vertebrata</taxon>
        <taxon>Euteleostomi</taxon>
        <taxon>Archelosauria</taxon>
        <taxon>Archosauria</taxon>
        <taxon>Dinosauria</taxon>
        <taxon>Saurischia</taxon>
        <taxon>Theropoda</taxon>
        <taxon>Coelurosauria</taxon>
        <taxon>Aves</taxon>
        <taxon>Neognathae</taxon>
        <taxon>Neoaves</taxon>
        <taxon>Telluraves</taxon>
        <taxon>Coraciimorphae</taxon>
        <taxon>Coraciiformes</taxon>
        <taxon>Alcedinidae</taxon>
        <taxon>Ceyx</taxon>
    </lineage>
</organism>
<dbReference type="PROSITE" id="PS50835">
    <property type="entry name" value="IG_LIKE"/>
    <property type="match status" value="1"/>
</dbReference>
<dbReference type="InterPro" id="IPR013783">
    <property type="entry name" value="Ig-like_fold"/>
</dbReference>
<comment type="caution">
    <text evidence="2">The sequence shown here is derived from an EMBL/GenBank/DDBJ whole genome shotgun (WGS) entry which is preliminary data.</text>
</comment>
<dbReference type="InterPro" id="IPR050160">
    <property type="entry name" value="MHC/Immunoglobulin"/>
</dbReference>
<dbReference type="SUPFAM" id="SSF48726">
    <property type="entry name" value="Immunoglobulin"/>
    <property type="match status" value="1"/>
</dbReference>
<feature type="non-terminal residue" evidence="2">
    <location>
        <position position="93"/>
    </location>
</feature>